<evidence type="ECO:0000256" key="2">
    <source>
        <dbReference type="ARBA" id="ARBA00022741"/>
    </source>
</evidence>
<dbReference type="PROSITE" id="PS50979">
    <property type="entry name" value="BC"/>
    <property type="match status" value="1"/>
</dbReference>
<dbReference type="PANTHER" id="PTHR43585:SF2">
    <property type="entry name" value="ATP-GRASP ENZYME FSQD"/>
    <property type="match status" value="1"/>
</dbReference>
<evidence type="ECO:0000259" key="4">
    <source>
        <dbReference type="PROSITE" id="PS50975"/>
    </source>
</evidence>
<dbReference type="InterPro" id="IPR016185">
    <property type="entry name" value="PreATP-grasp_dom_sf"/>
</dbReference>
<dbReference type="InterPro" id="IPR003806">
    <property type="entry name" value="ATP-grasp_PylC-type"/>
</dbReference>
<dbReference type="Pfam" id="PF02655">
    <property type="entry name" value="ATP-grasp_3"/>
    <property type="match status" value="1"/>
</dbReference>
<name>A0A382G1X1_9ZZZZ</name>
<keyword evidence="2" id="KW-0547">Nucleotide-binding</keyword>
<evidence type="ECO:0000256" key="1">
    <source>
        <dbReference type="ARBA" id="ARBA00022598"/>
    </source>
</evidence>
<evidence type="ECO:0000259" key="5">
    <source>
        <dbReference type="PROSITE" id="PS50979"/>
    </source>
</evidence>
<dbReference type="InterPro" id="IPR011764">
    <property type="entry name" value="Biotin_carboxylation_dom"/>
</dbReference>
<protein>
    <recommendedName>
        <fullName evidence="7">ATP-grasp domain-containing protein</fullName>
    </recommendedName>
</protein>
<dbReference type="EMBL" id="UINC01052805">
    <property type="protein sequence ID" value="SVB68563.1"/>
    <property type="molecule type" value="Genomic_DNA"/>
</dbReference>
<dbReference type="InterPro" id="IPR040570">
    <property type="entry name" value="LAL_C2"/>
</dbReference>
<feature type="domain" description="Biotin carboxylation" evidence="5">
    <location>
        <begin position="14"/>
        <end position="405"/>
    </location>
</feature>
<keyword evidence="1" id="KW-0436">Ligase</keyword>
<dbReference type="InterPro" id="IPR013815">
    <property type="entry name" value="ATP_grasp_subdomain_1"/>
</dbReference>
<dbReference type="GO" id="GO:0016874">
    <property type="term" value="F:ligase activity"/>
    <property type="evidence" value="ECO:0007669"/>
    <property type="project" value="UniProtKB-KW"/>
</dbReference>
<accession>A0A382G1X1</accession>
<dbReference type="Gene3D" id="3.40.50.20">
    <property type="match status" value="1"/>
</dbReference>
<keyword evidence="3" id="KW-0067">ATP-binding</keyword>
<dbReference type="GO" id="GO:0046872">
    <property type="term" value="F:metal ion binding"/>
    <property type="evidence" value="ECO:0007669"/>
    <property type="project" value="InterPro"/>
</dbReference>
<evidence type="ECO:0000256" key="3">
    <source>
        <dbReference type="ARBA" id="ARBA00022840"/>
    </source>
</evidence>
<dbReference type="PROSITE" id="PS50975">
    <property type="entry name" value="ATP_GRASP"/>
    <property type="match status" value="1"/>
</dbReference>
<dbReference type="Gene3D" id="3.30.470.20">
    <property type="entry name" value="ATP-grasp fold, B domain"/>
    <property type="match status" value="1"/>
</dbReference>
<proteinExistence type="predicted"/>
<dbReference type="Gene3D" id="3.30.1490.20">
    <property type="entry name" value="ATP-grasp fold, A domain"/>
    <property type="match status" value="1"/>
</dbReference>
<reference evidence="6" key="1">
    <citation type="submission" date="2018-05" db="EMBL/GenBank/DDBJ databases">
        <authorList>
            <person name="Lanie J.A."/>
            <person name="Ng W.-L."/>
            <person name="Kazmierczak K.M."/>
            <person name="Andrzejewski T.M."/>
            <person name="Davidsen T.M."/>
            <person name="Wayne K.J."/>
            <person name="Tettelin H."/>
            <person name="Glass J.I."/>
            <person name="Rusch D."/>
            <person name="Podicherti R."/>
            <person name="Tsui H.-C.T."/>
            <person name="Winkler M.E."/>
        </authorList>
    </citation>
    <scope>NUCLEOTIDE SEQUENCE</scope>
</reference>
<dbReference type="InterPro" id="IPR011761">
    <property type="entry name" value="ATP-grasp"/>
</dbReference>
<dbReference type="Pfam" id="PF18603">
    <property type="entry name" value="LAL_C2"/>
    <property type="match status" value="1"/>
</dbReference>
<dbReference type="SUPFAM" id="SSF52440">
    <property type="entry name" value="PreATP-grasp domain"/>
    <property type="match status" value="1"/>
</dbReference>
<dbReference type="AlphaFoldDB" id="A0A382G1X1"/>
<dbReference type="InterPro" id="IPR052032">
    <property type="entry name" value="ATP-dep_AA_Ligase"/>
</dbReference>
<dbReference type="GO" id="GO:0005524">
    <property type="term" value="F:ATP binding"/>
    <property type="evidence" value="ECO:0007669"/>
    <property type="project" value="UniProtKB-KW"/>
</dbReference>
<evidence type="ECO:0000313" key="6">
    <source>
        <dbReference type="EMBL" id="SVB68563.1"/>
    </source>
</evidence>
<gene>
    <name evidence="6" type="ORF">METZ01_LOCUS221417</name>
</gene>
<dbReference type="PANTHER" id="PTHR43585">
    <property type="entry name" value="FUMIPYRROLE BIOSYNTHESIS PROTEIN C"/>
    <property type="match status" value="1"/>
</dbReference>
<dbReference type="SUPFAM" id="SSF56059">
    <property type="entry name" value="Glutathione synthetase ATP-binding domain-like"/>
    <property type="match status" value="1"/>
</dbReference>
<dbReference type="SMART" id="SM01209">
    <property type="entry name" value="GARS_A"/>
    <property type="match status" value="1"/>
</dbReference>
<evidence type="ECO:0008006" key="7">
    <source>
        <dbReference type="Google" id="ProtNLM"/>
    </source>
</evidence>
<feature type="domain" description="ATP-grasp" evidence="4">
    <location>
        <begin position="109"/>
        <end position="306"/>
    </location>
</feature>
<organism evidence="6">
    <name type="scientific">marine metagenome</name>
    <dbReference type="NCBI Taxonomy" id="408172"/>
    <lineage>
        <taxon>unclassified sequences</taxon>
        <taxon>metagenomes</taxon>
        <taxon>ecological metagenomes</taxon>
    </lineage>
</organism>
<sequence length="405" mass="44922">MNSDLKLLLLGAGVEQKIIIDHAHDFGIFVIAVDKDPNAFGLKFADKYIVSDIKDVDKMCKIAKEEHVDGVFSHAIDIPHIVADVAQQNNLPGIDLTAAYTATNKLKRIECFKKEKIPAPTFVHASSSEEAVEKAKKLELPFVLKPIDSAGARGVSKVEKYEDVPRLYNEAISYSSSKTVLLEEYLEGAEISTEAIIINGKIITTGFADRNYSDKQRFKQFFIENGHTIPSILSEKMQQKIIQTTENAIKALKINWGVAKGDVIIDNDEPKILEMAARTSGGRFSSDMVPLTTGIDILKPLIQMSLGLPIEKQYLEKKYERAAAQRYFLPPPGKITSISGLTECKNLPGIYDVYLKDNVNVGCVIKPIKNHPDRIGHIIATGSTREEAIHNVERGINSVKFEVMN</sequence>